<organism evidence="3 4">
    <name type="scientific">Granulicatella elegans ATCC 700633</name>
    <dbReference type="NCBI Taxonomy" id="626369"/>
    <lineage>
        <taxon>Bacteria</taxon>
        <taxon>Bacillati</taxon>
        <taxon>Bacillota</taxon>
        <taxon>Bacilli</taxon>
        <taxon>Lactobacillales</taxon>
        <taxon>Carnobacteriaceae</taxon>
        <taxon>Granulicatella</taxon>
    </lineage>
</organism>
<dbReference type="Proteomes" id="UP000002939">
    <property type="component" value="Unassembled WGS sequence"/>
</dbReference>
<dbReference type="GO" id="GO:0016747">
    <property type="term" value="F:acyltransferase activity, transferring groups other than amino-acyl groups"/>
    <property type="evidence" value="ECO:0007669"/>
    <property type="project" value="InterPro"/>
</dbReference>
<dbReference type="InterPro" id="IPR045057">
    <property type="entry name" value="Gcn5-rel_NAT"/>
</dbReference>
<evidence type="ECO:0000259" key="1">
    <source>
        <dbReference type="PROSITE" id="PS51186"/>
    </source>
</evidence>
<sequence>MEFVKEENAFRHYNAVGEVDAEITFQVEKDVLIADHTFVDPTYRGQGIGKLLVDKLADYARENQKKIHPTCSYVVNLFKKYDEYSDVKI</sequence>
<reference evidence="3" key="1">
    <citation type="submission" date="2009-09" db="EMBL/GenBank/DDBJ databases">
        <authorList>
            <consortium name="The Broad Institute Genome Sequencing Platform"/>
            <person name="Ward D."/>
            <person name="Feldgarden M."/>
            <person name="Earl A."/>
            <person name="Young S.K."/>
            <person name="Zeng Q."/>
            <person name="Koehrsen M."/>
            <person name="Alvarado L."/>
            <person name="Berlin A."/>
            <person name="Bochicchio J."/>
            <person name="Borenstein D."/>
            <person name="Chapman S.B."/>
            <person name="Chen Z."/>
            <person name="Engels R."/>
            <person name="Freedman E."/>
            <person name="Gellesch M."/>
            <person name="Goldberg J."/>
            <person name="Griggs A."/>
            <person name="Gujja S."/>
            <person name="Heilman E."/>
            <person name="Heiman D."/>
            <person name="Hepburn T."/>
            <person name="Howarth C."/>
            <person name="Jen D."/>
            <person name="Larson L."/>
            <person name="Lewis B."/>
            <person name="Mehta T."/>
            <person name="Park D."/>
            <person name="Pearson M."/>
            <person name="Roberts A."/>
            <person name="Saif S."/>
            <person name="Shea T."/>
            <person name="Shenoy N."/>
            <person name="Sisk P."/>
            <person name="Stolte C."/>
            <person name="Sykes S."/>
            <person name="Thomson T."/>
            <person name="Walk T."/>
            <person name="White J."/>
            <person name="Yandava C."/>
            <person name="Sibley C.D."/>
            <person name="Field T.R."/>
            <person name="Grinwis M."/>
            <person name="Eshaghurshan C.S."/>
            <person name="Surette M.G."/>
            <person name="Haas B."/>
            <person name="Nusbaum C."/>
            <person name="Birren B."/>
        </authorList>
    </citation>
    <scope>NUCLEOTIDE SEQUENCE [LARGE SCALE GENOMIC DNA]</scope>
    <source>
        <strain evidence="3">ATCC 700633</strain>
    </source>
</reference>
<dbReference type="PROSITE" id="PS51186">
    <property type="entry name" value="GNAT"/>
    <property type="match status" value="1"/>
</dbReference>
<name>D0BLH6_9LACT</name>
<reference evidence="3" key="2">
    <citation type="submission" date="2011-10" db="EMBL/GenBank/DDBJ databases">
        <title>The Genome Sequence of Granulicatella elegans ATCC 700633.</title>
        <authorList>
            <consortium name="The Broad Institute Genome Sequencing Platform"/>
            <consortium name="The Broad Institute Genome Sequencing Center for Infectious Disease"/>
            <person name="Earl A."/>
            <person name="Ward D."/>
            <person name="Feldgarden M."/>
            <person name="Gevers D."/>
            <person name="Sibley C.D."/>
            <person name="Field T.R."/>
            <person name="Grinwis M."/>
            <person name="Eshaghurshan C.S."/>
            <person name="Surette M.G."/>
            <person name="Young S.K."/>
            <person name="Zeng Q."/>
            <person name="Gargeya S."/>
            <person name="Fitzgerald M."/>
            <person name="Haas B."/>
            <person name="Abouelleil A."/>
            <person name="Alvarado L."/>
            <person name="Arachchi H.M."/>
            <person name="Berlin A."/>
            <person name="Brown A."/>
            <person name="Chapman S.B."/>
            <person name="Chen Z."/>
            <person name="Dunbar C."/>
            <person name="Freedman E."/>
            <person name="Gearin G."/>
            <person name="Goldberg J."/>
            <person name="Griggs A."/>
            <person name="Gujja S."/>
            <person name="Heiman D."/>
            <person name="Howarth C."/>
            <person name="Larson L."/>
            <person name="Lui A."/>
            <person name="MacDonald P.J.P."/>
            <person name="Montmayeur A."/>
            <person name="Murphy C."/>
            <person name="Neiman D."/>
            <person name="Pearson M."/>
            <person name="Priest M."/>
            <person name="Roberts A."/>
            <person name="Saif S."/>
            <person name="Shea T."/>
            <person name="Shenoy N."/>
            <person name="Sisk P."/>
            <person name="Stolte C."/>
            <person name="Sykes S."/>
            <person name="Wortman J."/>
            <person name="Nusbaum C."/>
            <person name="Birren B."/>
        </authorList>
    </citation>
    <scope>NUCLEOTIDE SEQUENCE [LARGE SCALE GENOMIC DNA]</scope>
    <source>
        <strain evidence="3">ATCC 700633</strain>
    </source>
</reference>
<keyword evidence="4" id="KW-1185">Reference proteome</keyword>
<proteinExistence type="predicted"/>
<comment type="caution">
    <text evidence="3">The sequence shown here is derived from an EMBL/GenBank/DDBJ whole genome shotgun (WGS) entry which is preliminary data.</text>
</comment>
<dbReference type="InterPro" id="IPR031165">
    <property type="entry name" value="GNAT_YJDJ"/>
</dbReference>
<protein>
    <submittedName>
        <fullName evidence="3">Uncharacterized protein</fullName>
    </submittedName>
</protein>
<accession>D0BLH6</accession>
<dbReference type="AlphaFoldDB" id="D0BLH6"/>
<dbReference type="PANTHER" id="PTHR31435:SF10">
    <property type="entry name" value="BSR4717 PROTEIN"/>
    <property type="match status" value="1"/>
</dbReference>
<dbReference type="STRING" id="626369.HMPREF0446_00811"/>
<feature type="domain" description="N-acetyltransferase" evidence="2">
    <location>
        <begin position="2"/>
        <end position="89"/>
    </location>
</feature>
<gene>
    <name evidence="3" type="ORF">HMPREF0446_00811</name>
</gene>
<evidence type="ECO:0000313" key="4">
    <source>
        <dbReference type="Proteomes" id="UP000002939"/>
    </source>
</evidence>
<dbReference type="PROSITE" id="PS51729">
    <property type="entry name" value="GNAT_YJDJ"/>
    <property type="match status" value="1"/>
</dbReference>
<feature type="domain" description="N-acetyltransferase" evidence="1">
    <location>
        <begin position="1"/>
        <end position="89"/>
    </location>
</feature>
<dbReference type="OrthoDB" id="9793389at2"/>
<dbReference type="EMBL" id="ACRF02000007">
    <property type="protein sequence ID" value="EEW93929.1"/>
    <property type="molecule type" value="Genomic_DNA"/>
</dbReference>
<dbReference type="InterPro" id="IPR016181">
    <property type="entry name" value="Acyl_CoA_acyltransferase"/>
</dbReference>
<dbReference type="PANTHER" id="PTHR31435">
    <property type="entry name" value="PROTEIN NATD1"/>
    <property type="match status" value="1"/>
</dbReference>
<dbReference type="InterPro" id="IPR000182">
    <property type="entry name" value="GNAT_dom"/>
</dbReference>
<dbReference type="HOGENOM" id="CLU_132888_2_2_9"/>
<dbReference type="Pfam" id="PF14542">
    <property type="entry name" value="Acetyltransf_CG"/>
    <property type="match status" value="1"/>
</dbReference>
<dbReference type="SUPFAM" id="SSF55729">
    <property type="entry name" value="Acyl-CoA N-acyltransferases (Nat)"/>
    <property type="match status" value="1"/>
</dbReference>
<dbReference type="RefSeq" id="WP_006703084.1">
    <property type="nucleotide sequence ID" value="NZ_KI391971.1"/>
</dbReference>
<evidence type="ECO:0000313" key="3">
    <source>
        <dbReference type="EMBL" id="EEW93929.1"/>
    </source>
</evidence>
<dbReference type="Gene3D" id="3.40.630.30">
    <property type="match status" value="1"/>
</dbReference>
<dbReference type="CDD" id="cd04301">
    <property type="entry name" value="NAT_SF"/>
    <property type="match status" value="1"/>
</dbReference>
<dbReference type="eggNOG" id="COG2388">
    <property type="taxonomic scope" value="Bacteria"/>
</dbReference>
<evidence type="ECO:0000259" key="2">
    <source>
        <dbReference type="PROSITE" id="PS51729"/>
    </source>
</evidence>